<feature type="compositionally biased region" description="Basic and acidic residues" evidence="1">
    <location>
        <begin position="89"/>
        <end position="98"/>
    </location>
</feature>
<organism evidence="3 4">
    <name type="scientific">Rhodotorula taiwanensis</name>
    <dbReference type="NCBI Taxonomy" id="741276"/>
    <lineage>
        <taxon>Eukaryota</taxon>
        <taxon>Fungi</taxon>
        <taxon>Dikarya</taxon>
        <taxon>Basidiomycota</taxon>
        <taxon>Pucciniomycotina</taxon>
        <taxon>Microbotryomycetes</taxon>
        <taxon>Sporidiobolales</taxon>
        <taxon>Sporidiobolaceae</taxon>
        <taxon>Rhodotorula</taxon>
    </lineage>
</organism>
<dbReference type="OrthoDB" id="9626941at2759"/>
<dbReference type="PANTHER" id="PTHR28251:SF1">
    <property type="entry name" value="V-TYPE ATPASE ASSEMBLY FACTOR PKR1"/>
    <property type="match status" value="1"/>
</dbReference>
<evidence type="ECO:0000313" key="3">
    <source>
        <dbReference type="EMBL" id="POY71321.1"/>
    </source>
</evidence>
<feature type="region of interest" description="Disordered" evidence="1">
    <location>
        <begin position="89"/>
        <end position="110"/>
    </location>
</feature>
<dbReference type="Proteomes" id="UP000237144">
    <property type="component" value="Unassembled WGS sequence"/>
</dbReference>
<sequence length="110" mass="12014">MAAARTQDAAPRRSMLGDIVDSIFTPGTNSGLIRAMDMSFYALFVTLAALVVMTRGNGHVCALFALSIGLFVSIKWFLVQIAESEEQYRREQLAKEQQETNDAAKGGKAQ</sequence>
<dbReference type="Pfam" id="PF08636">
    <property type="entry name" value="Pkr1"/>
    <property type="match status" value="1"/>
</dbReference>
<evidence type="ECO:0000256" key="2">
    <source>
        <dbReference type="SAM" id="Phobius"/>
    </source>
</evidence>
<accession>A0A2S5B3P9</accession>
<dbReference type="AlphaFoldDB" id="A0A2S5B3P9"/>
<comment type="caution">
    <text evidence="3">The sequence shown here is derived from an EMBL/GenBank/DDBJ whole genome shotgun (WGS) entry which is preliminary data.</text>
</comment>
<proteinExistence type="predicted"/>
<name>A0A2S5B3P9_9BASI</name>
<feature type="transmembrane region" description="Helical" evidence="2">
    <location>
        <begin position="60"/>
        <end position="79"/>
    </location>
</feature>
<evidence type="ECO:0008006" key="5">
    <source>
        <dbReference type="Google" id="ProtNLM"/>
    </source>
</evidence>
<evidence type="ECO:0000256" key="1">
    <source>
        <dbReference type="SAM" id="MobiDB-lite"/>
    </source>
</evidence>
<dbReference type="EMBL" id="PJQD01000085">
    <property type="protein sequence ID" value="POY71321.1"/>
    <property type="molecule type" value="Genomic_DNA"/>
</dbReference>
<keyword evidence="4" id="KW-1185">Reference proteome</keyword>
<keyword evidence="2" id="KW-0812">Transmembrane</keyword>
<dbReference type="PANTHER" id="PTHR28251">
    <property type="entry name" value="V-TYPE ATPASE ASSEMBLY FACTOR PKR1"/>
    <property type="match status" value="1"/>
</dbReference>
<dbReference type="GO" id="GO:0005789">
    <property type="term" value="C:endoplasmic reticulum membrane"/>
    <property type="evidence" value="ECO:0007669"/>
    <property type="project" value="TreeGrafter"/>
</dbReference>
<dbReference type="InterPro" id="IPR013945">
    <property type="entry name" value="Pkr1"/>
</dbReference>
<keyword evidence="2" id="KW-0472">Membrane</keyword>
<reference evidence="3 4" key="1">
    <citation type="journal article" date="2018" name="Front. Microbiol.">
        <title>Prospects for Fungal Bioremediation of Acidic Radioactive Waste Sites: Characterization and Genome Sequence of Rhodotorula taiwanensis MD1149.</title>
        <authorList>
            <person name="Tkavc R."/>
            <person name="Matrosova V.Y."/>
            <person name="Grichenko O.E."/>
            <person name="Gostincar C."/>
            <person name="Volpe R.P."/>
            <person name="Klimenkova P."/>
            <person name="Gaidamakova E.K."/>
            <person name="Zhou C.E."/>
            <person name="Stewart B.J."/>
            <person name="Lyman M.G."/>
            <person name="Malfatti S.A."/>
            <person name="Rubinfeld B."/>
            <person name="Courtot M."/>
            <person name="Singh J."/>
            <person name="Dalgard C.L."/>
            <person name="Hamilton T."/>
            <person name="Frey K.G."/>
            <person name="Gunde-Cimerman N."/>
            <person name="Dugan L."/>
            <person name="Daly M.J."/>
        </authorList>
    </citation>
    <scope>NUCLEOTIDE SEQUENCE [LARGE SCALE GENOMIC DNA]</scope>
    <source>
        <strain evidence="3 4">MD1149</strain>
    </source>
</reference>
<protein>
    <recommendedName>
        <fullName evidence="5">ER protein Pkr1-domain-containing protein</fullName>
    </recommendedName>
</protein>
<evidence type="ECO:0000313" key="4">
    <source>
        <dbReference type="Proteomes" id="UP000237144"/>
    </source>
</evidence>
<feature type="transmembrane region" description="Helical" evidence="2">
    <location>
        <begin position="32"/>
        <end position="53"/>
    </location>
</feature>
<gene>
    <name evidence="3" type="ORF">BMF94_5633</name>
</gene>
<dbReference type="GO" id="GO:0070072">
    <property type="term" value="P:vacuolar proton-transporting V-type ATPase complex assembly"/>
    <property type="evidence" value="ECO:0007669"/>
    <property type="project" value="InterPro"/>
</dbReference>
<keyword evidence="2" id="KW-1133">Transmembrane helix</keyword>